<dbReference type="InterPro" id="IPR015919">
    <property type="entry name" value="Cadherin-like_sf"/>
</dbReference>
<dbReference type="FunFam" id="2.60.40.60:FF:000033">
    <property type="entry name" value="FAT atypical cadherin 1"/>
    <property type="match status" value="1"/>
</dbReference>
<evidence type="ECO:0000256" key="8">
    <source>
        <dbReference type="ARBA" id="ARBA00022989"/>
    </source>
</evidence>
<dbReference type="FunFam" id="2.60.40.60:FF:000013">
    <property type="entry name" value="Cadherin EGF LAG seven-pass G-type receptor"/>
    <property type="match status" value="2"/>
</dbReference>
<dbReference type="Proteomes" id="UP000288216">
    <property type="component" value="Unassembled WGS sequence"/>
</dbReference>
<dbReference type="OrthoDB" id="6252479at2759"/>
<evidence type="ECO:0000256" key="6">
    <source>
        <dbReference type="ARBA" id="ARBA00022737"/>
    </source>
</evidence>
<dbReference type="GO" id="GO:0001764">
    <property type="term" value="P:neuron migration"/>
    <property type="evidence" value="ECO:0007669"/>
    <property type="project" value="UniProtKB-ARBA"/>
</dbReference>
<dbReference type="GO" id="GO:0048646">
    <property type="term" value="P:anatomical structure formation involved in morphogenesis"/>
    <property type="evidence" value="ECO:0007669"/>
    <property type="project" value="UniProtKB-ARBA"/>
</dbReference>
<dbReference type="PROSITE" id="PS50268">
    <property type="entry name" value="CADHERIN_2"/>
    <property type="match status" value="5"/>
</dbReference>
<dbReference type="SUPFAM" id="SSF49313">
    <property type="entry name" value="Cadherin-like"/>
    <property type="match status" value="5"/>
</dbReference>
<dbReference type="GO" id="GO:0005886">
    <property type="term" value="C:plasma membrane"/>
    <property type="evidence" value="ECO:0007669"/>
    <property type="project" value="InterPro"/>
</dbReference>
<dbReference type="AlphaFoldDB" id="A0A401PEC9"/>
<dbReference type="PROSITE" id="PS50025">
    <property type="entry name" value="LAM_G_DOMAIN"/>
    <property type="match status" value="1"/>
</dbReference>
<dbReference type="FunFam" id="2.60.40.60:FF:000084">
    <property type="entry name" value="FAT atypical cadherin 3"/>
    <property type="match status" value="1"/>
</dbReference>
<dbReference type="InterPro" id="IPR000152">
    <property type="entry name" value="EGF-type_Asp/Asn_hydroxyl_site"/>
</dbReference>
<feature type="domain" description="Cadherin" evidence="17">
    <location>
        <begin position="76"/>
        <end position="180"/>
    </location>
</feature>
<name>A0A401PEC9_SCYTO</name>
<dbReference type="GO" id="GO:0048667">
    <property type="term" value="P:cell morphogenesis involved in neuron differentiation"/>
    <property type="evidence" value="ECO:0007669"/>
    <property type="project" value="UniProtKB-ARBA"/>
</dbReference>
<dbReference type="SMART" id="SM00282">
    <property type="entry name" value="LamG"/>
    <property type="match status" value="1"/>
</dbReference>
<comment type="subcellular location">
    <subcellularLocation>
        <location evidence="1">Membrane</location>
        <topology evidence="1">Single-pass membrane protein</topology>
    </subcellularLocation>
</comment>
<evidence type="ECO:0000256" key="4">
    <source>
        <dbReference type="ARBA" id="ARBA00022692"/>
    </source>
</evidence>
<sequence length="1202" mass="132008">PNRDIEYTLVESADGFFSIDTYSGIISLEKALDREQQALYNLTVKATDQGVSWKLSAFATITIFVLDINDNPPVFERRDYLATVAENVKLGIEILVLYAASKDIGANAEITYNIRSGNEHGKFKIDTKKGIISVIENLDYETCKGYYLTVEAKDGGSPSLSTVTTVNVNITDVNDNAPEFSREMYNAVISEDAHVGDSVLMVLAEDSDSQTNALIQFSIVNGDPDKYFNISPTTGLIKVKQQLDREKVSGYSLTVQAKDSGTPSMSSTVIVNIDVSDINDNPPDFIPANYSAVIQENNSVGTKVLQLSVTDKDSSHNGPPFTFTILAGNDENKFILDQQGVLRSAIVFKQKDATEYVLHVQAQDTGKPPLTAFTYILVRVIDESIHKPTAIPLEIFISTMEDEFPGGVIGKIHATDQDIYDILTYSFKSDQRSLFTINSQDGKIIALGGLDSGNYVLNVSVSDGRFTVPVEVVVHVEQVTQGMLNNAITVQFENISPEDFIGLHLHGFRQSLRNIIVAQKQDTLHILSIQPVAGTRQLEVLLAVQMYRNGFYKSAYLIQKLSNAKKDLENGLHISAIVDKSCSGEECQEQYCEQVIAPETQSMMTYSTARISFVSLRYYRGATCTCNGHASLSFAGNSYIKYRVAESSRRDELKLGLHLRTLQSNGIIMYAEGEYCVILKIVDGKLWFQLDCGSGPGIVGISGRTVNDGNWHTVFLDLNKNFTSLALDDSYVERRWAPFNFHILSIDSSIYFGAQVPAASGLSSQKSAQVLGGFQGCLDSVVLNNNQLPLQNKRSHFAEVVGLTELKLGCVLYPDTCAREPCQNGGSCISQPSGGYQCSCLPQFTGNQCETEVTSCFPNPCQNGGSCNPVGSDFTCDCKEGFMGLMCEEDIDECNIEECQNGGTCLNTLGSFQCNCTSGYIGLHCDLRPVVVPNIQPGHPYIGKEELIGITVVLLVLMILVILFAIFRKKVFKKHTRNNMTLVQDPATAALLNKPNGIQFKGIRNNGDSRKIYKETGGPPQVPVRPMAYTPCFHSDSRNNLDKIDGMGVEHQEMSTFHPDSPRLLTTRRGVVVCSVAPNLPTVTRSVSDCDSLRKNTWDTDRDGKVDIVEDAAGFTGSTKGSNSEVQSLNSFQSDSCDDNASIVTVIRLVNDAVDTIENEDMSMSCGFDDSEVVMSDYESGDELNFDNIHISFVESQYQTQV</sequence>
<dbReference type="FunFam" id="2.60.120.200:FF:000035">
    <property type="entry name" value="FAT atypical cadherin 3"/>
    <property type="match status" value="1"/>
</dbReference>
<evidence type="ECO:0000256" key="14">
    <source>
        <dbReference type="SAM" id="Phobius"/>
    </source>
</evidence>
<keyword evidence="3 13" id="KW-0245">EGF-like domain</keyword>
<dbReference type="GO" id="GO:0043005">
    <property type="term" value="C:neuron projection"/>
    <property type="evidence" value="ECO:0007669"/>
    <property type="project" value="UniProtKB-ARBA"/>
</dbReference>
<feature type="transmembrane region" description="Helical" evidence="14">
    <location>
        <begin position="947"/>
        <end position="967"/>
    </location>
</feature>
<keyword evidence="8 14" id="KW-1133">Transmembrane helix</keyword>
<dbReference type="PROSITE" id="PS00232">
    <property type="entry name" value="CADHERIN_1"/>
    <property type="match status" value="2"/>
</dbReference>
<dbReference type="PROSITE" id="PS01187">
    <property type="entry name" value="EGF_CA"/>
    <property type="match status" value="1"/>
</dbReference>
<dbReference type="CDD" id="cd00110">
    <property type="entry name" value="LamG"/>
    <property type="match status" value="1"/>
</dbReference>
<dbReference type="SMART" id="SM00179">
    <property type="entry name" value="EGF_CA"/>
    <property type="match status" value="3"/>
</dbReference>
<evidence type="ECO:0000259" key="15">
    <source>
        <dbReference type="PROSITE" id="PS50025"/>
    </source>
</evidence>
<dbReference type="InterPro" id="IPR013320">
    <property type="entry name" value="ConA-like_dom_sf"/>
</dbReference>
<keyword evidence="5" id="KW-0732">Signal</keyword>
<dbReference type="PRINTS" id="PR00205">
    <property type="entry name" value="CADHERIN"/>
</dbReference>
<dbReference type="InterPro" id="IPR009030">
    <property type="entry name" value="Growth_fac_rcpt_cys_sf"/>
</dbReference>
<evidence type="ECO:0000313" key="19">
    <source>
        <dbReference type="Proteomes" id="UP000288216"/>
    </source>
</evidence>
<feature type="disulfide bond" evidence="13">
    <location>
        <begin position="916"/>
        <end position="925"/>
    </location>
</feature>
<organism evidence="18 19">
    <name type="scientific">Scyliorhinus torazame</name>
    <name type="common">Cloudy catshark</name>
    <name type="synonym">Catulus torazame</name>
    <dbReference type="NCBI Taxonomy" id="75743"/>
    <lineage>
        <taxon>Eukaryota</taxon>
        <taxon>Metazoa</taxon>
        <taxon>Chordata</taxon>
        <taxon>Craniata</taxon>
        <taxon>Vertebrata</taxon>
        <taxon>Chondrichthyes</taxon>
        <taxon>Elasmobranchii</taxon>
        <taxon>Galeomorphii</taxon>
        <taxon>Galeoidea</taxon>
        <taxon>Carcharhiniformes</taxon>
        <taxon>Scyliorhinidae</taxon>
        <taxon>Scyliorhinus</taxon>
    </lineage>
</organism>
<dbReference type="Pfam" id="PF02210">
    <property type="entry name" value="Laminin_G_2"/>
    <property type="match status" value="1"/>
</dbReference>
<dbReference type="InterPro" id="IPR001791">
    <property type="entry name" value="Laminin_G"/>
</dbReference>
<evidence type="ECO:0000256" key="12">
    <source>
        <dbReference type="PROSITE-ProRule" id="PRU00043"/>
    </source>
</evidence>
<dbReference type="GO" id="GO:0005509">
    <property type="term" value="F:calcium ion binding"/>
    <property type="evidence" value="ECO:0007669"/>
    <property type="project" value="UniProtKB-UniRule"/>
</dbReference>
<keyword evidence="2" id="KW-0217">Developmental protein</keyword>
<feature type="domain" description="Cadherin" evidence="17">
    <location>
        <begin position="181"/>
        <end position="285"/>
    </location>
</feature>
<dbReference type="CDD" id="cd11304">
    <property type="entry name" value="Cadherin_repeat"/>
    <property type="match status" value="5"/>
</dbReference>
<dbReference type="PROSITE" id="PS50026">
    <property type="entry name" value="EGF_3"/>
    <property type="match status" value="3"/>
</dbReference>
<keyword evidence="19" id="KW-1185">Reference proteome</keyword>
<evidence type="ECO:0000256" key="5">
    <source>
        <dbReference type="ARBA" id="ARBA00022729"/>
    </source>
</evidence>
<dbReference type="PROSITE" id="PS00022">
    <property type="entry name" value="EGF_1"/>
    <property type="match status" value="3"/>
</dbReference>
<keyword evidence="10 13" id="KW-1015">Disulfide bond</keyword>
<dbReference type="Pfam" id="PF00028">
    <property type="entry name" value="Cadherin"/>
    <property type="match status" value="4"/>
</dbReference>
<feature type="domain" description="EGF-like" evidence="16">
    <location>
        <begin position="813"/>
        <end position="850"/>
    </location>
</feature>
<evidence type="ECO:0000313" key="18">
    <source>
        <dbReference type="EMBL" id="GCB71483.1"/>
    </source>
</evidence>
<dbReference type="Pfam" id="PF00008">
    <property type="entry name" value="EGF"/>
    <property type="match status" value="2"/>
</dbReference>
<dbReference type="InterPro" id="IPR001881">
    <property type="entry name" value="EGF-like_Ca-bd_dom"/>
</dbReference>
<feature type="domain" description="Cadherin" evidence="17">
    <location>
        <begin position="391"/>
        <end position="499"/>
    </location>
</feature>
<dbReference type="GO" id="GO:0007156">
    <property type="term" value="P:homophilic cell adhesion via plasma membrane adhesion molecules"/>
    <property type="evidence" value="ECO:0007669"/>
    <property type="project" value="InterPro"/>
</dbReference>
<dbReference type="InterPro" id="IPR018097">
    <property type="entry name" value="EGF_Ca-bd_CS"/>
</dbReference>
<keyword evidence="7 12" id="KW-0106">Calcium</keyword>
<evidence type="ECO:0000256" key="2">
    <source>
        <dbReference type="ARBA" id="ARBA00022473"/>
    </source>
</evidence>
<keyword evidence="9 14" id="KW-0472">Membrane</keyword>
<dbReference type="Gene3D" id="2.60.40.60">
    <property type="entry name" value="Cadherins"/>
    <property type="match status" value="5"/>
</dbReference>
<dbReference type="InterPro" id="IPR000742">
    <property type="entry name" value="EGF"/>
</dbReference>
<feature type="disulfide bond" evidence="13">
    <location>
        <begin position="840"/>
        <end position="849"/>
    </location>
</feature>
<dbReference type="PROSITE" id="PS01186">
    <property type="entry name" value="EGF_2"/>
    <property type="match status" value="2"/>
</dbReference>
<feature type="domain" description="EGF-like" evidence="16">
    <location>
        <begin position="890"/>
        <end position="926"/>
    </location>
</feature>
<comment type="caution">
    <text evidence="18">The sequence shown here is derived from an EMBL/GenBank/DDBJ whole genome shotgun (WGS) entry which is preliminary data.</text>
</comment>
<reference evidence="18 19" key="1">
    <citation type="journal article" date="2018" name="Nat. Ecol. Evol.">
        <title>Shark genomes provide insights into elasmobranch evolution and the origin of vertebrates.</title>
        <authorList>
            <person name="Hara Y"/>
            <person name="Yamaguchi K"/>
            <person name="Onimaru K"/>
            <person name="Kadota M"/>
            <person name="Koyanagi M"/>
            <person name="Keeley SD"/>
            <person name="Tatsumi K"/>
            <person name="Tanaka K"/>
            <person name="Motone F"/>
            <person name="Kageyama Y"/>
            <person name="Nozu R"/>
            <person name="Adachi N"/>
            <person name="Nishimura O"/>
            <person name="Nakagawa R"/>
            <person name="Tanegashima C"/>
            <person name="Kiyatake I"/>
            <person name="Matsumoto R"/>
            <person name="Murakumo K"/>
            <person name="Nishida K"/>
            <person name="Terakita A"/>
            <person name="Kuratani S"/>
            <person name="Sato K"/>
            <person name="Hyodo S Kuraku.S."/>
        </authorList>
    </citation>
    <scope>NUCLEOTIDE SEQUENCE [LARGE SCALE GENOMIC DNA]</scope>
</reference>
<evidence type="ECO:0000256" key="9">
    <source>
        <dbReference type="ARBA" id="ARBA00023136"/>
    </source>
</evidence>
<evidence type="ECO:0000256" key="10">
    <source>
        <dbReference type="ARBA" id="ARBA00023157"/>
    </source>
</evidence>
<dbReference type="FunFam" id="2.10.25.10:FF:000172">
    <property type="entry name" value="FAT atypical cadherin 3"/>
    <property type="match status" value="1"/>
</dbReference>
<feature type="domain" description="EGF-like" evidence="16">
    <location>
        <begin position="852"/>
        <end position="888"/>
    </location>
</feature>
<dbReference type="FunFam" id="2.60.40.60:FF:000090">
    <property type="entry name" value="FAT atypical cadherin 3"/>
    <property type="match status" value="1"/>
</dbReference>
<dbReference type="SMART" id="SM00112">
    <property type="entry name" value="CA"/>
    <property type="match status" value="5"/>
</dbReference>
<protein>
    <submittedName>
        <fullName evidence="18">Uncharacterized protein</fullName>
    </submittedName>
</protein>
<dbReference type="OMA" id="XIVDGKL"/>
<accession>A0A401PEC9</accession>
<evidence type="ECO:0000256" key="1">
    <source>
        <dbReference type="ARBA" id="ARBA00004167"/>
    </source>
</evidence>
<dbReference type="EMBL" id="BFAA01003477">
    <property type="protein sequence ID" value="GCB71483.1"/>
    <property type="molecule type" value="Genomic_DNA"/>
</dbReference>
<dbReference type="Pfam" id="PF07645">
    <property type="entry name" value="EGF_CA"/>
    <property type="match status" value="1"/>
</dbReference>
<feature type="non-terminal residue" evidence="18">
    <location>
        <position position="1"/>
    </location>
</feature>
<dbReference type="InterPro" id="IPR020894">
    <property type="entry name" value="Cadherin_CS"/>
</dbReference>
<dbReference type="STRING" id="75743.A0A401PEC9"/>
<evidence type="ECO:0000256" key="7">
    <source>
        <dbReference type="ARBA" id="ARBA00022837"/>
    </source>
</evidence>
<dbReference type="SUPFAM" id="SSF57184">
    <property type="entry name" value="Growth factor receptor domain"/>
    <property type="match status" value="1"/>
</dbReference>
<evidence type="ECO:0000256" key="11">
    <source>
        <dbReference type="ARBA" id="ARBA00023180"/>
    </source>
</evidence>
<dbReference type="InterPro" id="IPR049883">
    <property type="entry name" value="NOTCH1_EGF-like"/>
</dbReference>
<keyword evidence="11" id="KW-0325">Glycoprotein</keyword>
<gene>
    <name evidence="18" type="ORF">scyTo_0008849</name>
</gene>
<dbReference type="PROSITE" id="PS00010">
    <property type="entry name" value="ASX_HYDROXYL"/>
    <property type="match status" value="1"/>
</dbReference>
<dbReference type="FunFam" id="2.10.25.10:FF:000125">
    <property type="entry name" value="Neurogenic locus notch protein-like"/>
    <property type="match status" value="1"/>
</dbReference>
<evidence type="ECO:0000259" key="16">
    <source>
        <dbReference type="PROSITE" id="PS50026"/>
    </source>
</evidence>
<comment type="caution">
    <text evidence="13">Lacks conserved residue(s) required for the propagation of feature annotation.</text>
</comment>
<feature type="domain" description="Cadherin" evidence="17">
    <location>
        <begin position="2"/>
        <end position="75"/>
    </location>
</feature>
<dbReference type="PANTHER" id="PTHR24026:SF125">
    <property type="entry name" value="FAT-LIKE CADHERIN-RELATED TUMOR SUPPRESSOR HOMOLOG"/>
    <property type="match status" value="1"/>
</dbReference>
<dbReference type="PANTHER" id="PTHR24026">
    <property type="entry name" value="FAT ATYPICAL CADHERIN-RELATED"/>
    <property type="match status" value="1"/>
</dbReference>
<dbReference type="SUPFAM" id="SSF49899">
    <property type="entry name" value="Concanavalin A-like lectins/glucanases"/>
    <property type="match status" value="1"/>
</dbReference>
<evidence type="ECO:0000256" key="3">
    <source>
        <dbReference type="ARBA" id="ARBA00022536"/>
    </source>
</evidence>
<dbReference type="GO" id="GO:0016358">
    <property type="term" value="P:dendrite development"/>
    <property type="evidence" value="ECO:0007669"/>
    <property type="project" value="UniProtKB-ARBA"/>
</dbReference>
<evidence type="ECO:0000256" key="13">
    <source>
        <dbReference type="PROSITE-ProRule" id="PRU00076"/>
    </source>
</evidence>
<dbReference type="GO" id="GO:0009887">
    <property type="term" value="P:animal organ morphogenesis"/>
    <property type="evidence" value="ECO:0007669"/>
    <property type="project" value="UniProtKB-ARBA"/>
</dbReference>
<dbReference type="CDD" id="cd00054">
    <property type="entry name" value="EGF_CA"/>
    <property type="match status" value="3"/>
</dbReference>
<dbReference type="InterPro" id="IPR002126">
    <property type="entry name" value="Cadherin-like_dom"/>
</dbReference>
<keyword evidence="6" id="KW-0677">Repeat</keyword>
<dbReference type="Gene3D" id="2.60.120.200">
    <property type="match status" value="1"/>
</dbReference>
<feature type="domain" description="Laminin G" evidence="15">
    <location>
        <begin position="629"/>
        <end position="810"/>
    </location>
</feature>
<feature type="domain" description="Cadherin" evidence="17">
    <location>
        <begin position="286"/>
        <end position="390"/>
    </location>
</feature>
<dbReference type="Gene3D" id="2.10.25.10">
    <property type="entry name" value="Laminin"/>
    <property type="match status" value="3"/>
</dbReference>
<evidence type="ECO:0000259" key="17">
    <source>
        <dbReference type="PROSITE" id="PS50268"/>
    </source>
</evidence>
<dbReference type="SMART" id="SM00181">
    <property type="entry name" value="EGF"/>
    <property type="match status" value="3"/>
</dbReference>
<feature type="disulfide bond" evidence="13">
    <location>
        <begin position="878"/>
        <end position="887"/>
    </location>
</feature>
<keyword evidence="4 14" id="KW-0812">Transmembrane</keyword>
<dbReference type="FunFam" id="2.10.25.10:FF:000255">
    <property type="entry name" value="Sushi, nidogen and EGF-like domains 1"/>
    <property type="match status" value="1"/>
</dbReference>
<proteinExistence type="predicted"/>